<dbReference type="Proteomes" id="UP000295468">
    <property type="component" value="Unassembled WGS sequence"/>
</dbReference>
<dbReference type="InterPro" id="IPR005025">
    <property type="entry name" value="FMN_Rdtase-like_dom"/>
</dbReference>
<dbReference type="PANTHER" id="PTHR30543:SF21">
    <property type="entry name" value="NAD(P)H-DEPENDENT FMN REDUCTASE LOT6"/>
    <property type="match status" value="1"/>
</dbReference>
<dbReference type="GO" id="GO:0005829">
    <property type="term" value="C:cytosol"/>
    <property type="evidence" value="ECO:0007669"/>
    <property type="project" value="TreeGrafter"/>
</dbReference>
<dbReference type="OrthoDB" id="5767802at2"/>
<gene>
    <name evidence="2" type="ORF">CLV82_1981</name>
</gene>
<dbReference type="InterPro" id="IPR029039">
    <property type="entry name" value="Flavoprotein-like_sf"/>
</dbReference>
<comment type="caution">
    <text evidence="2">The sequence shown here is derived from an EMBL/GenBank/DDBJ whole genome shotgun (WGS) entry which is preliminary data.</text>
</comment>
<dbReference type="Gene3D" id="3.40.50.360">
    <property type="match status" value="1"/>
</dbReference>
<dbReference type="InterPro" id="IPR050712">
    <property type="entry name" value="NAD(P)H-dep_reductase"/>
</dbReference>
<sequence>MSVILAFAGSNSSTSINYALVKYTASLLEDHDLRLLNMSNYPFPLFSEDAEKEDGYSNSLKELYSDIQEADGLIISVNEHNGGQSAYFKNLVDWLSRLDRGFVKDAKILLMSTSPGKRGAIGSLERTEKMMTRFGAEITATFSLPSFKENFDMEEGITDQELAAQHQQVLKQFLSKI</sequence>
<dbReference type="EMBL" id="SNYI01000002">
    <property type="protein sequence ID" value="TDQ31273.1"/>
    <property type="molecule type" value="Genomic_DNA"/>
</dbReference>
<dbReference type="Pfam" id="PF03358">
    <property type="entry name" value="FMN_red"/>
    <property type="match status" value="1"/>
</dbReference>
<organism evidence="2 3">
    <name type="scientific">Zeaxanthinibacter enoshimensis</name>
    <dbReference type="NCBI Taxonomy" id="392009"/>
    <lineage>
        <taxon>Bacteria</taxon>
        <taxon>Pseudomonadati</taxon>
        <taxon>Bacteroidota</taxon>
        <taxon>Flavobacteriia</taxon>
        <taxon>Flavobacteriales</taxon>
        <taxon>Flavobacteriaceae</taxon>
        <taxon>Zeaxanthinibacter</taxon>
    </lineage>
</organism>
<dbReference type="GO" id="GO:0016491">
    <property type="term" value="F:oxidoreductase activity"/>
    <property type="evidence" value="ECO:0007669"/>
    <property type="project" value="InterPro"/>
</dbReference>
<dbReference type="SUPFAM" id="SSF52218">
    <property type="entry name" value="Flavoproteins"/>
    <property type="match status" value="1"/>
</dbReference>
<evidence type="ECO:0000313" key="2">
    <source>
        <dbReference type="EMBL" id="TDQ31273.1"/>
    </source>
</evidence>
<proteinExistence type="predicted"/>
<evidence type="ECO:0000259" key="1">
    <source>
        <dbReference type="Pfam" id="PF03358"/>
    </source>
</evidence>
<reference evidence="2 3" key="1">
    <citation type="submission" date="2019-03" db="EMBL/GenBank/DDBJ databases">
        <title>Genomic Encyclopedia of Archaeal and Bacterial Type Strains, Phase II (KMG-II): from individual species to whole genera.</title>
        <authorList>
            <person name="Goeker M."/>
        </authorList>
    </citation>
    <scope>NUCLEOTIDE SEQUENCE [LARGE SCALE GENOMIC DNA]</scope>
    <source>
        <strain evidence="2 3">DSM 18435</strain>
    </source>
</reference>
<evidence type="ECO:0000313" key="3">
    <source>
        <dbReference type="Proteomes" id="UP000295468"/>
    </source>
</evidence>
<protein>
    <submittedName>
        <fullName evidence="2">NAD(P)H-dependent FMN reductase</fullName>
    </submittedName>
</protein>
<dbReference type="AlphaFoldDB" id="A0A4V3D3T7"/>
<keyword evidence="3" id="KW-1185">Reference proteome</keyword>
<dbReference type="RefSeq" id="WP_133644110.1">
    <property type="nucleotide sequence ID" value="NZ_SNYI01000002.1"/>
</dbReference>
<dbReference type="GO" id="GO:0010181">
    <property type="term" value="F:FMN binding"/>
    <property type="evidence" value="ECO:0007669"/>
    <property type="project" value="TreeGrafter"/>
</dbReference>
<dbReference type="PANTHER" id="PTHR30543">
    <property type="entry name" value="CHROMATE REDUCTASE"/>
    <property type="match status" value="1"/>
</dbReference>
<accession>A0A4V3D3T7</accession>
<name>A0A4V3D3T7_9FLAO</name>
<feature type="domain" description="NADPH-dependent FMN reductase-like" evidence="1">
    <location>
        <begin position="4"/>
        <end position="136"/>
    </location>
</feature>